<keyword evidence="6 9" id="KW-0472">Membrane</keyword>
<evidence type="ECO:0000256" key="5">
    <source>
        <dbReference type="ARBA" id="ARBA00022989"/>
    </source>
</evidence>
<dbReference type="SMART" id="SM01190">
    <property type="entry name" value="EMP24_GP25L"/>
    <property type="match status" value="1"/>
</dbReference>
<dbReference type="InterPro" id="IPR036598">
    <property type="entry name" value="GOLD_dom_sf"/>
</dbReference>
<gene>
    <name evidence="11" type="ORF">GOP47_0017204</name>
</gene>
<keyword evidence="4" id="KW-0732">Signal</keyword>
<feature type="domain" description="GOLD" evidence="10">
    <location>
        <begin position="66"/>
        <end position="153"/>
    </location>
</feature>
<dbReference type="Pfam" id="PF01105">
    <property type="entry name" value="EMP24_GP25L"/>
    <property type="match status" value="1"/>
</dbReference>
<evidence type="ECO:0000256" key="6">
    <source>
        <dbReference type="ARBA" id="ARBA00023136"/>
    </source>
</evidence>
<comment type="caution">
    <text evidence="11">The sequence shown here is derived from an EMBL/GenBank/DDBJ whole genome shotgun (WGS) entry which is preliminary data.</text>
</comment>
<keyword evidence="5 9" id="KW-1133">Transmembrane helix</keyword>
<comment type="similarity">
    <text evidence="2 8">Belongs to the EMP24/GP25L family.</text>
</comment>
<dbReference type="InterPro" id="IPR015720">
    <property type="entry name" value="Emp24-like"/>
</dbReference>
<evidence type="ECO:0000256" key="9">
    <source>
        <dbReference type="SAM" id="Phobius"/>
    </source>
</evidence>
<evidence type="ECO:0000313" key="11">
    <source>
        <dbReference type="EMBL" id="KAI5068859.1"/>
    </source>
</evidence>
<evidence type="ECO:0000256" key="8">
    <source>
        <dbReference type="RuleBase" id="RU003827"/>
    </source>
</evidence>
<evidence type="ECO:0000313" key="12">
    <source>
        <dbReference type="Proteomes" id="UP000886520"/>
    </source>
</evidence>
<accession>A0A9D4ZBE2</accession>
<dbReference type="PANTHER" id="PTHR22811">
    <property type="entry name" value="TRANSMEMBRANE EMP24 DOMAIN-CONTAINING PROTEIN"/>
    <property type="match status" value="1"/>
</dbReference>
<dbReference type="EMBL" id="JABFUD020000016">
    <property type="protein sequence ID" value="KAI5068859.1"/>
    <property type="molecule type" value="Genomic_DNA"/>
</dbReference>
<evidence type="ECO:0000256" key="1">
    <source>
        <dbReference type="ARBA" id="ARBA00004479"/>
    </source>
</evidence>
<dbReference type="SUPFAM" id="SSF101576">
    <property type="entry name" value="Supernatant protein factor (SPF), C-terminal domain"/>
    <property type="match status" value="1"/>
</dbReference>
<evidence type="ECO:0000259" key="10">
    <source>
        <dbReference type="PROSITE" id="PS50866"/>
    </source>
</evidence>
<evidence type="ECO:0000256" key="2">
    <source>
        <dbReference type="ARBA" id="ARBA00007104"/>
    </source>
</evidence>
<dbReference type="Proteomes" id="UP000886520">
    <property type="component" value="Chromosome 16"/>
</dbReference>
<dbReference type="OrthoDB" id="1929172at2759"/>
<protein>
    <recommendedName>
        <fullName evidence="10">GOLD domain-containing protein</fullName>
    </recommendedName>
</protein>
<dbReference type="GO" id="GO:0016020">
    <property type="term" value="C:membrane"/>
    <property type="evidence" value="ECO:0007669"/>
    <property type="project" value="UniProtKB-SubCell"/>
</dbReference>
<evidence type="ECO:0000256" key="4">
    <source>
        <dbReference type="ARBA" id="ARBA00022729"/>
    </source>
</evidence>
<sequence>MNSSRVQPSVFGRRSCWLTRDHFKRRAESGGGAGGTMGERMSVSFLLCLCLALGVCQGLQIVVQNTDCVYENVEYEGDLVTGNFVVIDHEYFWGEDHPGIDFSVTAPAGTVVLTHQGTAGEKFEFRAPRRGAYKFCFHNKGSAPENIAFYVHVGHIPDAHDLAKDEHLNPVNVKIAELREALEAVSAEQQYLRARDLRHRYTVESTQKRLLGYTVAEYMALIVASLSQVYLIRRMFNKRVGYNRV</sequence>
<keyword evidence="3 8" id="KW-0812">Transmembrane</keyword>
<evidence type="ECO:0000256" key="7">
    <source>
        <dbReference type="ARBA" id="ARBA00037847"/>
    </source>
</evidence>
<dbReference type="PROSITE" id="PS50866">
    <property type="entry name" value="GOLD"/>
    <property type="match status" value="1"/>
</dbReference>
<evidence type="ECO:0000256" key="3">
    <source>
        <dbReference type="ARBA" id="ARBA00022692"/>
    </source>
</evidence>
<comment type="subcellular location">
    <subcellularLocation>
        <location evidence="7">Endomembrane system</location>
        <topology evidence="7">Single-pass membrane protein</topology>
    </subcellularLocation>
    <subcellularLocation>
        <location evidence="1 8">Membrane</location>
        <topology evidence="1 8">Single-pass type I membrane protein</topology>
    </subcellularLocation>
</comment>
<dbReference type="AlphaFoldDB" id="A0A9D4ZBE2"/>
<proteinExistence type="inferred from homology"/>
<keyword evidence="12" id="KW-1185">Reference proteome</keyword>
<feature type="transmembrane region" description="Helical" evidence="9">
    <location>
        <begin position="210"/>
        <end position="232"/>
    </location>
</feature>
<name>A0A9D4ZBE2_ADICA</name>
<organism evidence="11 12">
    <name type="scientific">Adiantum capillus-veneris</name>
    <name type="common">Maidenhair fern</name>
    <dbReference type="NCBI Taxonomy" id="13818"/>
    <lineage>
        <taxon>Eukaryota</taxon>
        <taxon>Viridiplantae</taxon>
        <taxon>Streptophyta</taxon>
        <taxon>Embryophyta</taxon>
        <taxon>Tracheophyta</taxon>
        <taxon>Polypodiopsida</taxon>
        <taxon>Polypodiidae</taxon>
        <taxon>Polypodiales</taxon>
        <taxon>Pteridineae</taxon>
        <taxon>Pteridaceae</taxon>
        <taxon>Vittarioideae</taxon>
        <taxon>Adiantum</taxon>
    </lineage>
</organism>
<dbReference type="InterPro" id="IPR009038">
    <property type="entry name" value="GOLD_dom"/>
</dbReference>
<dbReference type="GO" id="GO:0012505">
    <property type="term" value="C:endomembrane system"/>
    <property type="evidence" value="ECO:0007669"/>
    <property type="project" value="UniProtKB-SubCell"/>
</dbReference>
<reference evidence="11" key="1">
    <citation type="submission" date="2021-01" db="EMBL/GenBank/DDBJ databases">
        <title>Adiantum capillus-veneris genome.</title>
        <authorList>
            <person name="Fang Y."/>
            <person name="Liao Q."/>
        </authorList>
    </citation>
    <scope>NUCLEOTIDE SEQUENCE</scope>
    <source>
        <strain evidence="11">H3</strain>
        <tissue evidence="11">Leaf</tissue>
    </source>
</reference>